<dbReference type="EMBL" id="CVRI01000064">
    <property type="protein sequence ID" value="CRL04919.1"/>
    <property type="molecule type" value="Genomic_DNA"/>
</dbReference>
<dbReference type="AlphaFoldDB" id="A0A1J1IXN6"/>
<dbReference type="Proteomes" id="UP000183832">
    <property type="component" value="Unassembled WGS sequence"/>
</dbReference>
<evidence type="ECO:0000313" key="1">
    <source>
        <dbReference type="EMBL" id="CRL04919.1"/>
    </source>
</evidence>
<gene>
    <name evidence="1" type="ORF">CLUMA_CG018602</name>
</gene>
<sequence length="73" mass="8685">MKRERVVEVGMWGRFSETRLGVGENENRARTLSMIEISFSKSGPMRIESLFRYKFDKLMMLLKFILSNDQQHQ</sequence>
<accession>A0A1J1IXN6</accession>
<protein>
    <submittedName>
        <fullName evidence="1">CLUMA_CG018602, isoform A</fullName>
    </submittedName>
</protein>
<reference evidence="1 2" key="1">
    <citation type="submission" date="2015-04" db="EMBL/GenBank/DDBJ databases">
        <authorList>
            <person name="Syromyatnikov M.Y."/>
            <person name="Popov V.N."/>
        </authorList>
    </citation>
    <scope>NUCLEOTIDE SEQUENCE [LARGE SCALE GENOMIC DNA]</scope>
</reference>
<organism evidence="1 2">
    <name type="scientific">Clunio marinus</name>
    <dbReference type="NCBI Taxonomy" id="568069"/>
    <lineage>
        <taxon>Eukaryota</taxon>
        <taxon>Metazoa</taxon>
        <taxon>Ecdysozoa</taxon>
        <taxon>Arthropoda</taxon>
        <taxon>Hexapoda</taxon>
        <taxon>Insecta</taxon>
        <taxon>Pterygota</taxon>
        <taxon>Neoptera</taxon>
        <taxon>Endopterygota</taxon>
        <taxon>Diptera</taxon>
        <taxon>Nematocera</taxon>
        <taxon>Chironomoidea</taxon>
        <taxon>Chironomidae</taxon>
        <taxon>Clunio</taxon>
    </lineage>
</organism>
<keyword evidence="2" id="KW-1185">Reference proteome</keyword>
<evidence type="ECO:0000313" key="2">
    <source>
        <dbReference type="Proteomes" id="UP000183832"/>
    </source>
</evidence>
<name>A0A1J1IXN6_9DIPT</name>
<proteinExistence type="predicted"/>